<evidence type="ECO:0000313" key="2">
    <source>
        <dbReference type="Proteomes" id="UP001341444"/>
    </source>
</evidence>
<dbReference type="EMBL" id="JARMAB010000025">
    <property type="protein sequence ID" value="MED1204615.1"/>
    <property type="molecule type" value="Genomic_DNA"/>
</dbReference>
<comment type="caution">
    <text evidence="1">The sequence shown here is derived from an EMBL/GenBank/DDBJ whole genome shotgun (WGS) entry which is preliminary data.</text>
</comment>
<accession>A0ABU6MNL1</accession>
<dbReference type="Proteomes" id="UP001341444">
    <property type="component" value="Unassembled WGS sequence"/>
</dbReference>
<organism evidence="1 2">
    <name type="scientific">Heyndrickxia acidicola</name>
    <dbReference type="NCBI Taxonomy" id="209389"/>
    <lineage>
        <taxon>Bacteria</taxon>
        <taxon>Bacillati</taxon>
        <taxon>Bacillota</taxon>
        <taxon>Bacilli</taxon>
        <taxon>Bacillales</taxon>
        <taxon>Bacillaceae</taxon>
        <taxon>Heyndrickxia</taxon>
    </lineage>
</organism>
<dbReference type="RefSeq" id="WP_066268188.1">
    <property type="nucleotide sequence ID" value="NZ_JARMAB010000025.1"/>
</dbReference>
<name>A0ABU6MNL1_9BACI</name>
<gene>
    <name evidence="1" type="ORF">P4T90_16335</name>
</gene>
<keyword evidence="2" id="KW-1185">Reference proteome</keyword>
<evidence type="ECO:0000313" key="1">
    <source>
        <dbReference type="EMBL" id="MED1204615.1"/>
    </source>
</evidence>
<evidence type="ECO:0008006" key="3">
    <source>
        <dbReference type="Google" id="ProtNLM"/>
    </source>
</evidence>
<reference evidence="1 2" key="1">
    <citation type="submission" date="2023-03" db="EMBL/GenBank/DDBJ databases">
        <title>Bacillus Genome Sequencing.</title>
        <authorList>
            <person name="Dunlap C."/>
        </authorList>
    </citation>
    <scope>NUCLEOTIDE SEQUENCE [LARGE SCALE GENOMIC DNA]</scope>
    <source>
        <strain evidence="1 2">B-23453</strain>
    </source>
</reference>
<protein>
    <recommendedName>
        <fullName evidence="3">YbyB</fullName>
    </recommendedName>
</protein>
<proteinExistence type="predicted"/>
<sequence>MMAKKSAYVLAGLGVAGISYFSSKENRHKTMITFNNLKKRAESWMNKQKHPNNTMTKAGHPDPMDVADNKMVDEGAQYSVHYYNKEKQQN</sequence>